<accession>A0ABY6KHD7</accession>
<reference evidence="1 2" key="1">
    <citation type="submission" date="2022-01" db="EMBL/GenBank/DDBJ databases">
        <title>A chromosomal length assembly of Cordylochernes scorpioides.</title>
        <authorList>
            <person name="Zeh D."/>
            <person name="Zeh J."/>
        </authorList>
    </citation>
    <scope>NUCLEOTIDE SEQUENCE [LARGE SCALE GENOMIC DNA]</scope>
    <source>
        <strain evidence="1">IN4F17</strain>
        <tissue evidence="1">Whole Body</tissue>
    </source>
</reference>
<keyword evidence="2" id="KW-1185">Reference proteome</keyword>
<dbReference type="Proteomes" id="UP001235939">
    <property type="component" value="Chromosome 05"/>
</dbReference>
<evidence type="ECO:0000313" key="1">
    <source>
        <dbReference type="EMBL" id="UYV67606.1"/>
    </source>
</evidence>
<gene>
    <name evidence="1" type="ORF">LAZ67_5001354</name>
</gene>
<protein>
    <recommendedName>
        <fullName evidence="3">Reverse transcriptase zinc-binding domain-containing protein</fullName>
    </recommendedName>
</protein>
<evidence type="ECO:0000313" key="2">
    <source>
        <dbReference type="Proteomes" id="UP001235939"/>
    </source>
</evidence>
<sequence>MLRNIKHGSTSTTVLTGHGYIQADLATVSKKDPTCPHCQDEDQTVDHLLFTCPTFQYQRFQTATLLGIEQNPGPPTKRQTTLTAPVHSGERESIDGELKMLILNMAAEIKSLGERIDIRLTKIETRMDDWNMRFCNMEEKLTKCIESQQATEKLASCNSLKEWVVEVLVEKNSEKRNNREKECGRERERVVLSHKKNERFGRDDHAGNVSRRVSPLSQAMSGSSGQPNLYEVPVDDGFGRRQDGQVVIFVARSEDPGLQKAQDIPSASLAQTAKRGGKIDGGGQDGVSFGLMYRIDFRDGGDLIFKTG</sequence>
<evidence type="ECO:0008006" key="3">
    <source>
        <dbReference type="Google" id="ProtNLM"/>
    </source>
</evidence>
<dbReference type="EMBL" id="CP092867">
    <property type="protein sequence ID" value="UYV67606.1"/>
    <property type="molecule type" value="Genomic_DNA"/>
</dbReference>
<organism evidence="1 2">
    <name type="scientific">Cordylochernes scorpioides</name>
    <dbReference type="NCBI Taxonomy" id="51811"/>
    <lineage>
        <taxon>Eukaryota</taxon>
        <taxon>Metazoa</taxon>
        <taxon>Ecdysozoa</taxon>
        <taxon>Arthropoda</taxon>
        <taxon>Chelicerata</taxon>
        <taxon>Arachnida</taxon>
        <taxon>Pseudoscorpiones</taxon>
        <taxon>Cheliferoidea</taxon>
        <taxon>Chernetidae</taxon>
        <taxon>Cordylochernes</taxon>
    </lineage>
</organism>
<name>A0ABY6KHD7_9ARAC</name>
<proteinExistence type="predicted"/>